<dbReference type="InParanoid" id="A0A0C3D7F7"/>
<reference evidence="2" key="2">
    <citation type="submission" date="2015-01" db="EMBL/GenBank/DDBJ databases">
        <title>Evolutionary Origins and Diversification of the Mycorrhizal Mutualists.</title>
        <authorList>
            <consortium name="DOE Joint Genome Institute"/>
            <consortium name="Mycorrhizal Genomics Consortium"/>
            <person name="Kohler A."/>
            <person name="Kuo A."/>
            <person name="Nagy L.G."/>
            <person name="Floudas D."/>
            <person name="Copeland A."/>
            <person name="Barry K.W."/>
            <person name="Cichocki N."/>
            <person name="Veneault-Fourrey C."/>
            <person name="LaButti K."/>
            <person name="Lindquist E.A."/>
            <person name="Lipzen A."/>
            <person name="Lundell T."/>
            <person name="Morin E."/>
            <person name="Murat C."/>
            <person name="Riley R."/>
            <person name="Ohm R."/>
            <person name="Sun H."/>
            <person name="Tunlid A."/>
            <person name="Henrissat B."/>
            <person name="Grigoriev I.V."/>
            <person name="Hibbett D.S."/>
            <person name="Martin F."/>
        </authorList>
    </citation>
    <scope>NUCLEOTIDE SEQUENCE [LARGE SCALE GENOMIC DNA]</scope>
    <source>
        <strain evidence="2">Foug A</strain>
    </source>
</reference>
<evidence type="ECO:0000313" key="2">
    <source>
        <dbReference type="Proteomes" id="UP000053989"/>
    </source>
</evidence>
<dbReference type="AlphaFoldDB" id="A0A0C3D7F7"/>
<accession>A0A0C3D7F7</accession>
<keyword evidence="2" id="KW-1185">Reference proteome</keyword>
<gene>
    <name evidence="1" type="ORF">SCLCIDRAFT_90843</name>
</gene>
<organism evidence="1 2">
    <name type="scientific">Scleroderma citrinum Foug A</name>
    <dbReference type="NCBI Taxonomy" id="1036808"/>
    <lineage>
        <taxon>Eukaryota</taxon>
        <taxon>Fungi</taxon>
        <taxon>Dikarya</taxon>
        <taxon>Basidiomycota</taxon>
        <taxon>Agaricomycotina</taxon>
        <taxon>Agaricomycetes</taxon>
        <taxon>Agaricomycetidae</taxon>
        <taxon>Boletales</taxon>
        <taxon>Sclerodermatineae</taxon>
        <taxon>Sclerodermataceae</taxon>
        <taxon>Scleroderma</taxon>
    </lineage>
</organism>
<dbReference type="EMBL" id="KN822228">
    <property type="protein sequence ID" value="KIM52021.1"/>
    <property type="molecule type" value="Genomic_DNA"/>
</dbReference>
<dbReference type="InterPro" id="IPR041078">
    <property type="entry name" value="Plavaka"/>
</dbReference>
<dbReference type="Proteomes" id="UP000053989">
    <property type="component" value="Unassembled WGS sequence"/>
</dbReference>
<evidence type="ECO:0000313" key="1">
    <source>
        <dbReference type="EMBL" id="KIM52021.1"/>
    </source>
</evidence>
<name>A0A0C3D7F7_9AGAM</name>
<dbReference type="OrthoDB" id="3208495at2759"/>
<reference evidence="1 2" key="1">
    <citation type="submission" date="2014-04" db="EMBL/GenBank/DDBJ databases">
        <authorList>
            <consortium name="DOE Joint Genome Institute"/>
            <person name="Kuo A."/>
            <person name="Kohler A."/>
            <person name="Nagy L.G."/>
            <person name="Floudas D."/>
            <person name="Copeland A."/>
            <person name="Barry K.W."/>
            <person name="Cichocki N."/>
            <person name="Veneault-Fourrey C."/>
            <person name="LaButti K."/>
            <person name="Lindquist E.A."/>
            <person name="Lipzen A."/>
            <person name="Lundell T."/>
            <person name="Morin E."/>
            <person name="Murat C."/>
            <person name="Sun H."/>
            <person name="Tunlid A."/>
            <person name="Henrissat B."/>
            <person name="Grigoriev I.V."/>
            <person name="Hibbett D.S."/>
            <person name="Martin F."/>
            <person name="Nordberg H.P."/>
            <person name="Cantor M.N."/>
            <person name="Hua S.X."/>
        </authorList>
    </citation>
    <scope>NUCLEOTIDE SEQUENCE [LARGE SCALE GENOMIC DNA]</scope>
    <source>
        <strain evidence="1 2">Foug A</strain>
    </source>
</reference>
<protein>
    <submittedName>
        <fullName evidence="1">Uncharacterized protein</fullName>
    </submittedName>
</protein>
<feature type="non-terminal residue" evidence="1">
    <location>
        <position position="1"/>
    </location>
</feature>
<dbReference type="HOGENOM" id="CLU_002498_2_0_1"/>
<feature type="non-terminal residue" evidence="1">
    <location>
        <position position="316"/>
    </location>
</feature>
<dbReference type="STRING" id="1036808.A0A0C3D7F7"/>
<proteinExistence type="predicted"/>
<dbReference type="Pfam" id="PF18759">
    <property type="entry name" value="Plavaka"/>
    <property type="match status" value="1"/>
</dbReference>
<sequence>SFIIPGLMYRSLVSVIQTAFSEPISQWFHFTPFKCIWKSALGREQHVFDELYSSDAWNKAHNEIQKQKRTDNCQLERVVAGLMFWSDSTHLAQFGHSSAWPIYLFFGNLSKYIHASPAPGVCHPIAFIPPQQKGHSDLLAHCKQELFHTVWNILLDDNFIKAYKNGIVVKCFDGIYRCIYPRISRESFCDMGSRVLLATICDKGYCPCPWCIIPKSKFWQVGWWNDIKARVSQARTNMQDKIVVARDAIYQLGAPIKGNAFTERLSPLGFELFPIIVVDFMHEFELGILKNVFKQLAQILHAIAPANIARLNEQYV</sequence>